<feature type="domain" description="NmrA-like" evidence="1">
    <location>
        <begin position="2"/>
        <end position="240"/>
    </location>
</feature>
<dbReference type="Proteomes" id="UP000682811">
    <property type="component" value="Unassembled WGS sequence"/>
</dbReference>
<protein>
    <submittedName>
        <fullName evidence="2">NAD(P)-dependent oxidoreductase</fullName>
    </submittedName>
</protein>
<evidence type="ECO:0000313" key="3">
    <source>
        <dbReference type="Proteomes" id="UP000682811"/>
    </source>
</evidence>
<dbReference type="InterPro" id="IPR008030">
    <property type="entry name" value="NmrA-like"/>
</dbReference>
<dbReference type="Gene3D" id="3.40.50.720">
    <property type="entry name" value="NAD(P)-binding Rossmann-like Domain"/>
    <property type="match status" value="1"/>
</dbReference>
<sequence length="288" mass="31761">MIAIIGATGTIGNALVERLIKLDVPARALSRKPEKLEAKIKELGGSKVEAVMADASDPSSLYGAFNGADQLFLAMGNSPNQVEIETSIIHTAAQAGIKHIVKISSPAFEERSPVAVAGWHWKIEQVLAESGLTYTVLRPYAFMQNLLRLIPTVTAQSMFFGSMGSSPCNFIDCRDIADVAAEVLTDREKAGQIYTLTGSETFSYPQIADKLSMLLDRNIQYINLEPEVQRSNLIEHAQMPPWLADHVVEIQTMATVVPERPTDTVKRLLGRDPRTLDAFLQEHIELFR</sequence>
<comment type="caution">
    <text evidence="2">The sequence shown here is derived from an EMBL/GenBank/DDBJ whole genome shotgun (WGS) entry which is preliminary data.</text>
</comment>
<dbReference type="SUPFAM" id="SSF51735">
    <property type="entry name" value="NAD(P)-binding Rossmann-fold domains"/>
    <property type="match status" value="1"/>
</dbReference>
<evidence type="ECO:0000313" key="2">
    <source>
        <dbReference type="EMBL" id="GIO49170.1"/>
    </source>
</evidence>
<proteinExistence type="predicted"/>
<evidence type="ECO:0000259" key="1">
    <source>
        <dbReference type="Pfam" id="PF05368"/>
    </source>
</evidence>
<dbReference type="EMBL" id="BORT01000019">
    <property type="protein sequence ID" value="GIO49170.1"/>
    <property type="molecule type" value="Genomic_DNA"/>
</dbReference>
<keyword evidence="3" id="KW-1185">Reference proteome</keyword>
<reference evidence="2 3" key="1">
    <citation type="submission" date="2021-03" db="EMBL/GenBank/DDBJ databases">
        <title>Antimicrobial resistance genes in bacteria isolated from Japanese honey, and their potential for conferring macrolide and lincosamide resistance in the American foulbrood pathogen Paenibacillus larvae.</title>
        <authorList>
            <person name="Okamoto M."/>
            <person name="Kumagai M."/>
            <person name="Kanamori H."/>
            <person name="Takamatsu D."/>
        </authorList>
    </citation>
    <scope>NUCLEOTIDE SEQUENCE [LARGE SCALE GENOMIC DNA]</scope>
    <source>
        <strain evidence="2 3">J34TS1</strain>
    </source>
</reference>
<organism evidence="2 3">
    <name type="scientific">Paenibacillus azoreducens</name>
    <dbReference type="NCBI Taxonomy" id="116718"/>
    <lineage>
        <taxon>Bacteria</taxon>
        <taxon>Bacillati</taxon>
        <taxon>Bacillota</taxon>
        <taxon>Bacilli</taxon>
        <taxon>Bacillales</taxon>
        <taxon>Paenibacillaceae</taxon>
        <taxon>Paenibacillus</taxon>
    </lineage>
</organism>
<accession>A0A919YIA0</accession>
<name>A0A919YIA0_9BACL</name>
<dbReference type="PANTHER" id="PTHR43162">
    <property type="match status" value="1"/>
</dbReference>
<dbReference type="RefSeq" id="WP_212979720.1">
    <property type="nucleotide sequence ID" value="NZ_AP025343.1"/>
</dbReference>
<dbReference type="AlphaFoldDB" id="A0A919YIA0"/>
<dbReference type="InterPro" id="IPR051604">
    <property type="entry name" value="Ergot_Alk_Oxidoreductase"/>
</dbReference>
<dbReference type="Gene3D" id="3.90.25.10">
    <property type="entry name" value="UDP-galactose 4-epimerase, domain 1"/>
    <property type="match status" value="1"/>
</dbReference>
<dbReference type="InterPro" id="IPR036291">
    <property type="entry name" value="NAD(P)-bd_dom_sf"/>
</dbReference>
<dbReference type="Pfam" id="PF05368">
    <property type="entry name" value="NmrA"/>
    <property type="match status" value="1"/>
</dbReference>
<gene>
    <name evidence="2" type="ORF">J34TS1_39350</name>
</gene>
<dbReference type="CDD" id="cd05269">
    <property type="entry name" value="TMR_SDR_a"/>
    <property type="match status" value="1"/>
</dbReference>
<dbReference type="PANTHER" id="PTHR43162:SF1">
    <property type="entry name" value="PRESTALK A DIFFERENTIATION PROTEIN A"/>
    <property type="match status" value="1"/>
</dbReference>